<evidence type="ECO:0000256" key="1">
    <source>
        <dbReference type="SAM" id="MobiDB-lite"/>
    </source>
</evidence>
<feature type="compositionally biased region" description="Basic and acidic residues" evidence="1">
    <location>
        <begin position="115"/>
        <end position="132"/>
    </location>
</feature>
<evidence type="ECO:0000313" key="2">
    <source>
        <dbReference type="EMBL" id="RLM54868.1"/>
    </source>
</evidence>
<protein>
    <submittedName>
        <fullName evidence="2">Uncharacterized protein</fullName>
    </submittedName>
</protein>
<proteinExistence type="predicted"/>
<organism evidence="2 3">
    <name type="scientific">Panicum miliaceum</name>
    <name type="common">Proso millet</name>
    <name type="synonym">Broomcorn millet</name>
    <dbReference type="NCBI Taxonomy" id="4540"/>
    <lineage>
        <taxon>Eukaryota</taxon>
        <taxon>Viridiplantae</taxon>
        <taxon>Streptophyta</taxon>
        <taxon>Embryophyta</taxon>
        <taxon>Tracheophyta</taxon>
        <taxon>Spermatophyta</taxon>
        <taxon>Magnoliopsida</taxon>
        <taxon>Liliopsida</taxon>
        <taxon>Poales</taxon>
        <taxon>Poaceae</taxon>
        <taxon>PACMAD clade</taxon>
        <taxon>Panicoideae</taxon>
        <taxon>Panicodae</taxon>
        <taxon>Paniceae</taxon>
        <taxon>Panicinae</taxon>
        <taxon>Panicum</taxon>
        <taxon>Panicum sect. Panicum</taxon>
    </lineage>
</organism>
<sequence>MRPLESIGTPALDGRTQRGRGPARRRPDSRAARPVGASMPAVRLRAEAKRPTSKYLPGPHLASRRLPGRDSGLTGPASDITLLDSSRPRVRARSGAARRRPRGRILWGRAAARSEPPDRNPSRHQPPEKKHCWEEKGGLDTAVFATKRVSASLLESPARSGVGACVVSFLRLYTNIWDNISRFCEFQLLSC</sequence>
<dbReference type="Proteomes" id="UP000275267">
    <property type="component" value="Unassembled WGS sequence"/>
</dbReference>
<gene>
    <name evidence="2" type="ORF">C2845_PM10G05080</name>
</gene>
<keyword evidence="3" id="KW-1185">Reference proteome</keyword>
<feature type="region of interest" description="Disordered" evidence="1">
    <location>
        <begin position="1"/>
        <end position="132"/>
    </location>
</feature>
<evidence type="ECO:0000313" key="3">
    <source>
        <dbReference type="Proteomes" id="UP000275267"/>
    </source>
</evidence>
<dbReference type="AlphaFoldDB" id="A0A3L6PD79"/>
<dbReference type="EMBL" id="PQIB02000018">
    <property type="protein sequence ID" value="RLM54868.1"/>
    <property type="molecule type" value="Genomic_DNA"/>
</dbReference>
<comment type="caution">
    <text evidence="2">The sequence shown here is derived from an EMBL/GenBank/DDBJ whole genome shotgun (WGS) entry which is preliminary data.</text>
</comment>
<feature type="compositionally biased region" description="Basic residues" evidence="1">
    <location>
        <begin position="88"/>
        <end position="103"/>
    </location>
</feature>
<name>A0A3L6PD79_PANMI</name>
<reference evidence="3" key="1">
    <citation type="journal article" date="2019" name="Nat. Commun.">
        <title>The genome of broomcorn millet.</title>
        <authorList>
            <person name="Zou C."/>
            <person name="Miki D."/>
            <person name="Li D."/>
            <person name="Tang Q."/>
            <person name="Xiao L."/>
            <person name="Rajput S."/>
            <person name="Deng P."/>
            <person name="Jia W."/>
            <person name="Huang R."/>
            <person name="Zhang M."/>
            <person name="Sun Y."/>
            <person name="Hu J."/>
            <person name="Fu X."/>
            <person name="Schnable P.S."/>
            <person name="Li F."/>
            <person name="Zhang H."/>
            <person name="Feng B."/>
            <person name="Zhu X."/>
            <person name="Liu R."/>
            <person name="Schnable J.C."/>
            <person name="Zhu J.-K."/>
            <person name="Zhang H."/>
        </authorList>
    </citation>
    <scope>NUCLEOTIDE SEQUENCE [LARGE SCALE GENOMIC DNA]</scope>
</reference>
<accession>A0A3L6PD79</accession>